<feature type="compositionally biased region" description="Basic and acidic residues" evidence="1">
    <location>
        <begin position="213"/>
        <end position="228"/>
    </location>
</feature>
<keyword evidence="2" id="KW-0812">Transmembrane</keyword>
<dbReference type="AlphaFoldDB" id="A0A1N7NZF4"/>
<feature type="transmembrane region" description="Helical" evidence="2">
    <location>
        <begin position="17"/>
        <end position="36"/>
    </location>
</feature>
<gene>
    <name evidence="3" type="ORF">SAMN05421785_105235</name>
</gene>
<name>A0A1N7NZF4_9FLAO</name>
<reference evidence="3 4" key="1">
    <citation type="submission" date="2017-01" db="EMBL/GenBank/DDBJ databases">
        <authorList>
            <person name="Mah S.A."/>
            <person name="Swanson W.J."/>
            <person name="Moy G.W."/>
            <person name="Vacquier V.D."/>
        </authorList>
    </citation>
    <scope>NUCLEOTIDE SEQUENCE [LARGE SCALE GENOMIC DNA]</scope>
    <source>
        <strain evidence="3 4">DSM 18014</strain>
    </source>
</reference>
<feature type="region of interest" description="Disordered" evidence="1">
    <location>
        <begin position="198"/>
        <end position="228"/>
    </location>
</feature>
<protein>
    <submittedName>
        <fullName evidence="3">Uncharacterized protein</fullName>
    </submittedName>
</protein>
<organism evidence="3 4">
    <name type="scientific">Chryseobacterium gambrini</name>
    <dbReference type="NCBI Taxonomy" id="373672"/>
    <lineage>
        <taxon>Bacteria</taxon>
        <taxon>Pseudomonadati</taxon>
        <taxon>Bacteroidota</taxon>
        <taxon>Flavobacteriia</taxon>
        <taxon>Flavobacteriales</taxon>
        <taxon>Weeksellaceae</taxon>
        <taxon>Chryseobacterium group</taxon>
        <taxon>Chryseobacterium</taxon>
    </lineage>
</organism>
<proteinExistence type="predicted"/>
<dbReference type="Proteomes" id="UP000185781">
    <property type="component" value="Unassembled WGS sequence"/>
</dbReference>
<keyword evidence="2" id="KW-0472">Membrane</keyword>
<dbReference type="STRING" id="373672.SAMN05421785_105235"/>
<evidence type="ECO:0000313" key="4">
    <source>
        <dbReference type="Proteomes" id="UP000185781"/>
    </source>
</evidence>
<dbReference type="EMBL" id="FTOV01000005">
    <property type="protein sequence ID" value="SIT03599.1"/>
    <property type="molecule type" value="Genomic_DNA"/>
</dbReference>
<sequence>MGNIDTRYSNRNSGGSYTSLILIILFVMFVGVAIFTKPDKLSVENKIVDRLMLTQPNLVKAFKNLFFGEEMNERFAQNFIKNTLRKNGYKNIGIYDEDYVILRKIEFRNEDTGESLITGYGMFDYTKVVIDYNSDNLNEKNTSDDRSSLGYGKPSYKRKEGESHNHYESTSYNYENYPYKTSFDKKVSVPIEKQAESANGDLIIKKNKSVNSYDDKNKNEPKEDSIKI</sequence>
<evidence type="ECO:0000256" key="2">
    <source>
        <dbReference type="SAM" id="Phobius"/>
    </source>
</evidence>
<evidence type="ECO:0000313" key="3">
    <source>
        <dbReference type="EMBL" id="SIT03599.1"/>
    </source>
</evidence>
<feature type="region of interest" description="Disordered" evidence="1">
    <location>
        <begin position="136"/>
        <end position="172"/>
    </location>
</feature>
<dbReference type="RefSeq" id="WP_139326150.1">
    <property type="nucleotide sequence ID" value="NZ_FTOV01000005.1"/>
</dbReference>
<feature type="compositionally biased region" description="Basic and acidic residues" evidence="1">
    <location>
        <begin position="137"/>
        <end position="147"/>
    </location>
</feature>
<dbReference type="OrthoDB" id="1251935at2"/>
<keyword evidence="2" id="KW-1133">Transmembrane helix</keyword>
<evidence type="ECO:0000256" key="1">
    <source>
        <dbReference type="SAM" id="MobiDB-lite"/>
    </source>
</evidence>
<feature type="compositionally biased region" description="Basic and acidic residues" evidence="1">
    <location>
        <begin position="157"/>
        <end position="167"/>
    </location>
</feature>
<accession>A0A1N7NZF4</accession>